<keyword evidence="2" id="KW-1185">Reference proteome</keyword>
<dbReference type="RefSeq" id="WP_027933382.1">
    <property type="nucleotide sequence ID" value="NZ_CBDRBK010000005.1"/>
</dbReference>
<evidence type="ECO:0000313" key="2">
    <source>
        <dbReference type="Proteomes" id="UP000274843"/>
    </source>
</evidence>
<reference evidence="1 2" key="1">
    <citation type="submission" date="2018-11" db="EMBL/GenBank/DDBJ databases">
        <title>Sequencing the genomes of 1000 actinobacteria strains.</title>
        <authorList>
            <person name="Klenk H.-P."/>
        </authorList>
    </citation>
    <scope>NUCLEOTIDE SEQUENCE [LARGE SCALE GENOMIC DNA]</scope>
    <source>
        <strain evidence="1 2">DSM 44348</strain>
    </source>
</reference>
<evidence type="ECO:0000313" key="1">
    <source>
        <dbReference type="EMBL" id="ROS41324.1"/>
    </source>
</evidence>
<accession>A0A3N2GXE8</accession>
<dbReference type="InterPro" id="IPR054284">
    <property type="entry name" value="DUF7019"/>
</dbReference>
<sequence length="225" mass="24432">MRELIYVSASKLRQLVPDLPARGGALRDVEAEVTTPVGGFKVGKAAREAEPGLAGAVARLEASERAPKWFADPDVRPGQWVHFEAPMSYGVVVGAATFLDVGEPVDGYPSGGDLRLLLHGSSAHLLGAGHPEHPTGREVTFSLWLHFTHALREATVENGRSDLDDNQLFAGWLRRVLNWLDREFQPRFTAAWLAGYARVTARIPTPSGTVLAATPLYVEHVEPPA</sequence>
<protein>
    <submittedName>
        <fullName evidence="1">Uncharacterized protein</fullName>
    </submittedName>
</protein>
<proteinExistence type="predicted"/>
<dbReference type="GeneID" id="301845035"/>
<dbReference type="NCBIfam" id="NF040893">
    <property type="entry name" value="SAVMC3_10250"/>
    <property type="match status" value="1"/>
</dbReference>
<dbReference type="EMBL" id="RKHY01000001">
    <property type="protein sequence ID" value="ROS41324.1"/>
    <property type="molecule type" value="Genomic_DNA"/>
</dbReference>
<name>A0A3N2GXE8_9PSEU</name>
<dbReference type="Pfam" id="PF22880">
    <property type="entry name" value="DUF7019"/>
    <property type="match status" value="1"/>
</dbReference>
<gene>
    <name evidence="1" type="ORF">EDD35_3679</name>
</gene>
<organism evidence="1 2">
    <name type="scientific">Amycolatopsis thermoflava</name>
    <dbReference type="NCBI Taxonomy" id="84480"/>
    <lineage>
        <taxon>Bacteria</taxon>
        <taxon>Bacillati</taxon>
        <taxon>Actinomycetota</taxon>
        <taxon>Actinomycetes</taxon>
        <taxon>Pseudonocardiales</taxon>
        <taxon>Pseudonocardiaceae</taxon>
        <taxon>Amycolatopsis</taxon>
        <taxon>Amycolatopsis methanolica group</taxon>
    </lineage>
</organism>
<dbReference type="AlphaFoldDB" id="A0A3N2GXE8"/>
<comment type="caution">
    <text evidence="1">The sequence shown here is derived from an EMBL/GenBank/DDBJ whole genome shotgun (WGS) entry which is preliminary data.</text>
</comment>
<dbReference type="Proteomes" id="UP000274843">
    <property type="component" value="Unassembled WGS sequence"/>
</dbReference>